<keyword evidence="3" id="KW-1185">Reference proteome</keyword>
<name>A0A8J5N8F9_HOMAM</name>
<reference evidence="2" key="1">
    <citation type="journal article" date="2021" name="Sci. Adv.">
        <title>The American lobster genome reveals insights on longevity, neural, and immune adaptations.</title>
        <authorList>
            <person name="Polinski J.M."/>
            <person name="Zimin A.V."/>
            <person name="Clark K.F."/>
            <person name="Kohn A.B."/>
            <person name="Sadowski N."/>
            <person name="Timp W."/>
            <person name="Ptitsyn A."/>
            <person name="Khanna P."/>
            <person name="Romanova D.Y."/>
            <person name="Williams P."/>
            <person name="Greenwood S.J."/>
            <person name="Moroz L.L."/>
            <person name="Walt D.R."/>
            <person name="Bodnar A.G."/>
        </authorList>
    </citation>
    <scope>NUCLEOTIDE SEQUENCE</scope>
    <source>
        <strain evidence="2">GMGI-L3</strain>
    </source>
</reference>
<evidence type="ECO:0000313" key="2">
    <source>
        <dbReference type="EMBL" id="KAG7174987.1"/>
    </source>
</evidence>
<organism evidence="2 3">
    <name type="scientific">Homarus americanus</name>
    <name type="common">American lobster</name>
    <dbReference type="NCBI Taxonomy" id="6706"/>
    <lineage>
        <taxon>Eukaryota</taxon>
        <taxon>Metazoa</taxon>
        <taxon>Ecdysozoa</taxon>
        <taxon>Arthropoda</taxon>
        <taxon>Crustacea</taxon>
        <taxon>Multicrustacea</taxon>
        <taxon>Malacostraca</taxon>
        <taxon>Eumalacostraca</taxon>
        <taxon>Eucarida</taxon>
        <taxon>Decapoda</taxon>
        <taxon>Pleocyemata</taxon>
        <taxon>Astacidea</taxon>
        <taxon>Nephropoidea</taxon>
        <taxon>Nephropidae</taxon>
        <taxon>Homarus</taxon>
    </lineage>
</organism>
<keyword evidence="1" id="KW-0472">Membrane</keyword>
<evidence type="ECO:0008006" key="4">
    <source>
        <dbReference type="Google" id="ProtNLM"/>
    </source>
</evidence>
<accession>A0A8J5N8F9</accession>
<gene>
    <name evidence="2" type="ORF">Hamer_G015196</name>
</gene>
<keyword evidence="1" id="KW-1133">Transmembrane helix</keyword>
<dbReference type="AlphaFoldDB" id="A0A8J5N8F9"/>
<dbReference type="Proteomes" id="UP000747542">
    <property type="component" value="Unassembled WGS sequence"/>
</dbReference>
<evidence type="ECO:0000256" key="1">
    <source>
        <dbReference type="SAM" id="Phobius"/>
    </source>
</evidence>
<feature type="transmembrane region" description="Helical" evidence="1">
    <location>
        <begin position="7"/>
        <end position="23"/>
    </location>
</feature>
<sequence>MESPIELESIVIVFFLIVCGLMYRENFVVLCCCVVFIDWTVELDGWIVEMNGGIGWLSWVVEESFIKLHVQLMVEWGTNVTAPIYLLTSQIFQGAGGRVMARSE</sequence>
<proteinExistence type="predicted"/>
<protein>
    <recommendedName>
        <fullName evidence="4">Transmembrane protein</fullName>
    </recommendedName>
</protein>
<comment type="caution">
    <text evidence="2">The sequence shown here is derived from an EMBL/GenBank/DDBJ whole genome shotgun (WGS) entry which is preliminary data.</text>
</comment>
<keyword evidence="1" id="KW-0812">Transmembrane</keyword>
<evidence type="ECO:0000313" key="3">
    <source>
        <dbReference type="Proteomes" id="UP000747542"/>
    </source>
</evidence>
<dbReference type="EMBL" id="JAHLQT010006356">
    <property type="protein sequence ID" value="KAG7174987.1"/>
    <property type="molecule type" value="Genomic_DNA"/>
</dbReference>